<sequence length="452" mass="50397">MSRDALTEKYMERIGGRLLGPVRKSEAGRAFYGDAYAPRPVFLSAAETWQLSRDLEVLRGALYRLPGLLFEGDLAAFAHANGTEDVQVRAIERASAGVPNPPTSMCRADLYHDQTGFRLMEINMGGTIGFEVDICRGFLEDPELSRFAAEEGLRHVDSLPEQVRTLRAEMELAPDARPVVAHVEWPRHMAVNEPYMSAMCKRWGEYGLEARPCHVGQLERRDGRLWLEDRPIDIVYRQFLLEDLLSDDADVLMEPLLGALESGEVRMFTSLESELYGSKASLAMLSNRAHRHLFSEEELDVIDRLLPWTAPVTPGTVILEDGTETSLLDHAMAAQHELILKPTLLHGGQGVIPGWSSDITPDQWRKLLLDAMDGPYVLQRRIHPVPEPFPEPDGESRPWIVSWGVVMMACGHGGFFTRCAPAEAGKDVLNLFQGALVGSGFQFGPGPRCHYQ</sequence>
<dbReference type="RefSeq" id="WP_344033038.1">
    <property type="nucleotide sequence ID" value="NZ_BAAABX010000091.1"/>
</dbReference>
<dbReference type="SUPFAM" id="SSF56059">
    <property type="entry name" value="Glutathione synthetase ATP-binding domain-like"/>
    <property type="match status" value="1"/>
</dbReference>
<keyword evidence="2" id="KW-1185">Reference proteome</keyword>
<organism evidence="1 2">
    <name type="scientific">Streptomyces luteireticuli</name>
    <dbReference type="NCBI Taxonomy" id="173858"/>
    <lineage>
        <taxon>Bacteria</taxon>
        <taxon>Bacillati</taxon>
        <taxon>Actinomycetota</taxon>
        <taxon>Actinomycetes</taxon>
        <taxon>Kitasatosporales</taxon>
        <taxon>Streptomycetaceae</taxon>
        <taxon>Streptomyces</taxon>
    </lineage>
</organism>
<dbReference type="Proteomes" id="UP001500879">
    <property type="component" value="Unassembled WGS sequence"/>
</dbReference>
<evidence type="ECO:0000313" key="1">
    <source>
        <dbReference type="EMBL" id="GAA0438556.1"/>
    </source>
</evidence>
<proteinExistence type="predicted"/>
<gene>
    <name evidence="1" type="ORF">GCM10010357_69980</name>
</gene>
<reference evidence="1 2" key="1">
    <citation type="journal article" date="2019" name="Int. J. Syst. Evol. Microbiol.">
        <title>The Global Catalogue of Microorganisms (GCM) 10K type strain sequencing project: providing services to taxonomists for standard genome sequencing and annotation.</title>
        <authorList>
            <consortium name="The Broad Institute Genomics Platform"/>
            <consortium name="The Broad Institute Genome Sequencing Center for Infectious Disease"/>
            <person name="Wu L."/>
            <person name="Ma J."/>
        </authorList>
    </citation>
    <scope>NUCLEOTIDE SEQUENCE [LARGE SCALE GENOMIC DNA]</scope>
    <source>
        <strain evidence="1 2">JCM 4788</strain>
    </source>
</reference>
<name>A0ABN0Z980_9ACTN</name>
<evidence type="ECO:0008006" key="3">
    <source>
        <dbReference type="Google" id="ProtNLM"/>
    </source>
</evidence>
<protein>
    <recommendedName>
        <fullName evidence="3">Glutathionylspermidine synthase family protein</fullName>
    </recommendedName>
</protein>
<dbReference type="EMBL" id="BAAABX010000091">
    <property type="protein sequence ID" value="GAA0438556.1"/>
    <property type="molecule type" value="Genomic_DNA"/>
</dbReference>
<comment type="caution">
    <text evidence="1">The sequence shown here is derived from an EMBL/GenBank/DDBJ whole genome shotgun (WGS) entry which is preliminary data.</text>
</comment>
<accession>A0ABN0Z980</accession>
<evidence type="ECO:0000313" key="2">
    <source>
        <dbReference type="Proteomes" id="UP001500879"/>
    </source>
</evidence>